<dbReference type="PANTHER" id="PTHR43434">
    <property type="entry name" value="PHOSPHOGLYCOLATE PHOSPHATASE"/>
    <property type="match status" value="1"/>
</dbReference>
<gene>
    <name evidence="1" type="ORF">VC03_04725</name>
</gene>
<proteinExistence type="predicted"/>
<dbReference type="InterPro" id="IPR041492">
    <property type="entry name" value="HAD_2"/>
</dbReference>
<keyword evidence="2" id="KW-1185">Reference proteome</keyword>
<dbReference type="PATRIC" id="fig|1069640.6.peg.935"/>
<evidence type="ECO:0008006" key="3">
    <source>
        <dbReference type="Google" id="ProtNLM"/>
    </source>
</evidence>
<dbReference type="InterPro" id="IPR023214">
    <property type="entry name" value="HAD_sf"/>
</dbReference>
<dbReference type="Gene3D" id="1.10.150.240">
    <property type="entry name" value="Putative phosphatase, domain 2"/>
    <property type="match status" value="1"/>
</dbReference>
<dbReference type="InterPro" id="IPR023198">
    <property type="entry name" value="PGP-like_dom2"/>
</dbReference>
<dbReference type="KEGG" id="sns:VC03_04725"/>
<reference evidence="1 2" key="1">
    <citation type="journal article" date="2012" name="BMC Genomics">
        <title>Genomic sequence analysis and characterization of Sneathia amnii sp. nov.</title>
        <authorList>
            <consortium name="Vaginal Microbiome Consortium (additional members)"/>
            <person name="Harwich M.D.Jr."/>
            <person name="Serrano M.G."/>
            <person name="Fettweis J.M."/>
            <person name="Alves J.M."/>
            <person name="Reimers M.A."/>
            <person name="Buck G.A."/>
            <person name="Jefferson K.K."/>
        </authorList>
    </citation>
    <scope>NUCLEOTIDE SEQUENCE [LARGE SCALE GENOMIC DNA]</scope>
    <source>
        <strain evidence="1 2">SN35</strain>
    </source>
</reference>
<organism evidence="1 2">
    <name type="scientific">Sneathia vaginalis</name>
    <dbReference type="NCBI Taxonomy" id="187101"/>
    <lineage>
        <taxon>Bacteria</taxon>
        <taxon>Fusobacteriati</taxon>
        <taxon>Fusobacteriota</taxon>
        <taxon>Fusobacteriia</taxon>
        <taxon>Fusobacteriales</taxon>
        <taxon>Leptotrichiaceae</taxon>
        <taxon>Sneathia</taxon>
    </lineage>
</organism>
<evidence type="ECO:0000313" key="1">
    <source>
        <dbReference type="EMBL" id="AKC95793.1"/>
    </source>
</evidence>
<dbReference type="GO" id="GO:0006281">
    <property type="term" value="P:DNA repair"/>
    <property type="evidence" value="ECO:0007669"/>
    <property type="project" value="TreeGrafter"/>
</dbReference>
<evidence type="ECO:0000313" key="2">
    <source>
        <dbReference type="Proteomes" id="UP000033103"/>
    </source>
</evidence>
<dbReference type="OrthoDB" id="9796026at2"/>
<dbReference type="AlphaFoldDB" id="A0A0E3UUY3"/>
<dbReference type="HOGENOM" id="CLU_979635_0_0_0"/>
<dbReference type="InterPro" id="IPR050155">
    <property type="entry name" value="HAD-like_hydrolase_sf"/>
</dbReference>
<sequence length="267" mass="30902">MQNRKIVCIDSDGCAMDTMNYKHIYCFGPIAVRVFNIKEKEEFLKKWNKINLYSKTRGVNRFVGLSLVFDSINKPLNDLKAWINSTNELSNKSLEKEISKKKSGELEKALIWSNEVNKKIEGIKYMAKPFSSVKDAIHKMKKYVDIAIVSAANNEAIKDEWEKFGLIDYVDYVMGQSQGTKKDCIKYLIDKGYEPKNIVMMGDSPGDILSAKENNVLMYPIIVNEENESWDLFINHILEKFLKDEYKDAEYIEKYERKLGDLDAKNS</sequence>
<dbReference type="SUPFAM" id="SSF56784">
    <property type="entry name" value="HAD-like"/>
    <property type="match status" value="1"/>
</dbReference>
<dbReference type="RefSeq" id="WP_046328897.1">
    <property type="nucleotide sequence ID" value="NZ_CP011280.1"/>
</dbReference>
<dbReference type="PANTHER" id="PTHR43434:SF1">
    <property type="entry name" value="PHOSPHOGLYCOLATE PHOSPHATASE"/>
    <property type="match status" value="1"/>
</dbReference>
<dbReference type="Proteomes" id="UP000033103">
    <property type="component" value="Chromosome"/>
</dbReference>
<dbReference type="EMBL" id="CP011280">
    <property type="protein sequence ID" value="AKC95793.1"/>
    <property type="molecule type" value="Genomic_DNA"/>
</dbReference>
<dbReference type="InterPro" id="IPR036412">
    <property type="entry name" value="HAD-like_sf"/>
</dbReference>
<name>A0A0E3UUY3_9FUSO</name>
<dbReference type="CDD" id="cd01427">
    <property type="entry name" value="HAD_like"/>
    <property type="match status" value="1"/>
</dbReference>
<protein>
    <recommendedName>
        <fullName evidence="3">Haloacid dehalogenase</fullName>
    </recommendedName>
</protein>
<accession>A0A0E3UUY3</accession>
<dbReference type="Gene3D" id="3.40.50.1000">
    <property type="entry name" value="HAD superfamily/HAD-like"/>
    <property type="match status" value="1"/>
</dbReference>
<dbReference type="STRING" id="187101.VC03_04725"/>
<dbReference type="Pfam" id="PF13419">
    <property type="entry name" value="HAD_2"/>
    <property type="match status" value="1"/>
</dbReference>
<dbReference type="GO" id="GO:0008967">
    <property type="term" value="F:phosphoglycolate phosphatase activity"/>
    <property type="evidence" value="ECO:0007669"/>
    <property type="project" value="TreeGrafter"/>
</dbReference>